<evidence type="ECO:0000256" key="2">
    <source>
        <dbReference type="ARBA" id="ARBA00007015"/>
    </source>
</evidence>
<accession>A0A835YKR5</accession>
<reference evidence="9" key="1">
    <citation type="submission" date="2021-02" db="EMBL/GenBank/DDBJ databases">
        <title>First Annotated Genome of the Yellow-green Alga Tribonema minus.</title>
        <authorList>
            <person name="Mahan K.M."/>
        </authorList>
    </citation>
    <scope>NUCLEOTIDE SEQUENCE</scope>
    <source>
        <strain evidence="9">UTEX B ZZ1240</strain>
    </source>
</reference>
<proteinExistence type="inferred from homology"/>
<dbReference type="Pfam" id="PF03092">
    <property type="entry name" value="BT1"/>
    <property type="match status" value="1"/>
</dbReference>
<dbReference type="Gene3D" id="1.20.1250.20">
    <property type="entry name" value="MFS general substrate transporter like domains"/>
    <property type="match status" value="1"/>
</dbReference>
<keyword evidence="4 8" id="KW-0812">Transmembrane</keyword>
<keyword evidence="10" id="KW-1185">Reference proteome</keyword>
<dbReference type="SUPFAM" id="SSF103473">
    <property type="entry name" value="MFS general substrate transporter"/>
    <property type="match status" value="1"/>
</dbReference>
<evidence type="ECO:0000256" key="1">
    <source>
        <dbReference type="ARBA" id="ARBA00004141"/>
    </source>
</evidence>
<feature type="transmembrane region" description="Helical" evidence="8">
    <location>
        <begin position="149"/>
        <end position="167"/>
    </location>
</feature>
<sequence>MRDRGGGGSKAAVLLVLLVFLSCSGTAFVVKGRSCLSLERRCTSARSSSDRPARHLSHNTLLKVIRTRGGSGQAKGRRLRGGSTRRKAHEDGEGGWLTRVKQAANGPFAINDIEITPDVFSILVVYFVQGALGLARLATTFFLKDELGLAPAELAALTGIFTLPWVLKPLYGFLSDGVPIFGYRRRSYMLLSGLTGAGAWAYLSLYAHTPAEATAACVLANLGVAVSDVVADSLVVEKARDSQSQAVSSGLQSLCWGSSAVGGIISAYFSGALLERMGTRDVFLITAALPLLVSFAALLVDEKPRPQVEASVQDQVSGQVVSLWRAITQKSVWLPALFIFLWQATPTSDSAFFYFLTNDIKVGPEFLGRVRLGSSIASLLGVWIFQTYLKEVRISTIMFWTSIVSVPLGFTQLLLIYHVNRQLGIPDEVFTFGDDVILTVLGQIAFMPTLVLAARLCPPGVEGTLFALLMSIFNGGGIVGSELGAALTKSIGVTETDFTNLGKLVLLCNLSSLLPLPFLKWIEEDEDRVARETKQQKGKRWWLAKKEPAKDAPPP</sequence>
<feature type="transmembrane region" description="Helical" evidence="8">
    <location>
        <begin position="188"/>
        <end position="207"/>
    </location>
</feature>
<dbReference type="PROSITE" id="PS51257">
    <property type="entry name" value="PROKAR_LIPOPROTEIN"/>
    <property type="match status" value="1"/>
</dbReference>
<evidence type="ECO:0000256" key="3">
    <source>
        <dbReference type="ARBA" id="ARBA00022448"/>
    </source>
</evidence>
<feature type="transmembrane region" description="Helical" evidence="8">
    <location>
        <begin position="282"/>
        <end position="300"/>
    </location>
</feature>
<feature type="transmembrane region" description="Helical" evidence="8">
    <location>
        <begin position="332"/>
        <end position="354"/>
    </location>
</feature>
<protein>
    <submittedName>
        <fullName evidence="9">BT1 family-domain-containing protein</fullName>
    </submittedName>
</protein>
<keyword evidence="6 8" id="KW-0472">Membrane</keyword>
<dbReference type="PANTHER" id="PTHR31585">
    <property type="entry name" value="FOLATE-BIOPTERIN TRANSPORTER 1, CHLOROPLASTIC"/>
    <property type="match status" value="1"/>
</dbReference>
<dbReference type="CDD" id="cd17484">
    <property type="entry name" value="MFS_FBT"/>
    <property type="match status" value="1"/>
</dbReference>
<dbReference type="AlphaFoldDB" id="A0A835YKR5"/>
<dbReference type="OrthoDB" id="754047at2759"/>
<organism evidence="9 10">
    <name type="scientific">Tribonema minus</name>
    <dbReference type="NCBI Taxonomy" id="303371"/>
    <lineage>
        <taxon>Eukaryota</taxon>
        <taxon>Sar</taxon>
        <taxon>Stramenopiles</taxon>
        <taxon>Ochrophyta</taxon>
        <taxon>PX clade</taxon>
        <taxon>Xanthophyceae</taxon>
        <taxon>Tribonematales</taxon>
        <taxon>Tribonemataceae</taxon>
        <taxon>Tribonema</taxon>
    </lineage>
</organism>
<gene>
    <name evidence="9" type="ORF">JKP88DRAFT_202506</name>
</gene>
<feature type="transmembrane region" description="Helical" evidence="8">
    <location>
        <begin position="464"/>
        <end position="484"/>
    </location>
</feature>
<keyword evidence="5 8" id="KW-1133">Transmembrane helix</keyword>
<dbReference type="Proteomes" id="UP000664859">
    <property type="component" value="Unassembled WGS sequence"/>
</dbReference>
<feature type="transmembrane region" description="Helical" evidence="8">
    <location>
        <begin position="12"/>
        <end position="30"/>
    </location>
</feature>
<feature type="compositionally biased region" description="Basic residues" evidence="7">
    <location>
        <begin position="75"/>
        <end position="87"/>
    </location>
</feature>
<comment type="subcellular location">
    <subcellularLocation>
        <location evidence="1">Membrane</location>
        <topology evidence="1">Multi-pass membrane protein</topology>
    </subcellularLocation>
</comment>
<feature type="region of interest" description="Disordered" evidence="7">
    <location>
        <begin position="68"/>
        <end position="91"/>
    </location>
</feature>
<name>A0A835YKR5_9STRA</name>
<dbReference type="GO" id="GO:0016020">
    <property type="term" value="C:membrane"/>
    <property type="evidence" value="ECO:0007669"/>
    <property type="project" value="UniProtKB-SubCell"/>
</dbReference>
<feature type="transmembrane region" description="Helical" evidence="8">
    <location>
        <begin position="397"/>
        <end position="417"/>
    </location>
</feature>
<evidence type="ECO:0000313" key="10">
    <source>
        <dbReference type="Proteomes" id="UP000664859"/>
    </source>
</evidence>
<comment type="caution">
    <text evidence="9">The sequence shown here is derived from an EMBL/GenBank/DDBJ whole genome shotgun (WGS) entry which is preliminary data.</text>
</comment>
<feature type="transmembrane region" description="Helical" evidence="8">
    <location>
        <begin position="437"/>
        <end position="457"/>
    </location>
</feature>
<dbReference type="InterPro" id="IPR036259">
    <property type="entry name" value="MFS_trans_sf"/>
</dbReference>
<dbReference type="NCBIfam" id="TIGR00788">
    <property type="entry name" value="fbt"/>
    <property type="match status" value="1"/>
</dbReference>
<dbReference type="InterPro" id="IPR004324">
    <property type="entry name" value="FBT"/>
</dbReference>
<dbReference type="PANTHER" id="PTHR31585:SF0">
    <property type="entry name" value="FOLATE-BIOPTERIN TRANSPORTER 1, CHLOROPLASTIC"/>
    <property type="match status" value="1"/>
</dbReference>
<dbReference type="InterPro" id="IPR039309">
    <property type="entry name" value="BT1"/>
</dbReference>
<evidence type="ECO:0000256" key="8">
    <source>
        <dbReference type="SAM" id="Phobius"/>
    </source>
</evidence>
<evidence type="ECO:0000256" key="6">
    <source>
        <dbReference type="ARBA" id="ARBA00023136"/>
    </source>
</evidence>
<evidence type="ECO:0000313" key="9">
    <source>
        <dbReference type="EMBL" id="KAG5177152.1"/>
    </source>
</evidence>
<evidence type="ECO:0000256" key="4">
    <source>
        <dbReference type="ARBA" id="ARBA00022692"/>
    </source>
</evidence>
<evidence type="ECO:0000256" key="7">
    <source>
        <dbReference type="SAM" id="MobiDB-lite"/>
    </source>
</evidence>
<feature type="transmembrane region" description="Helical" evidence="8">
    <location>
        <begin position="366"/>
        <end position="385"/>
    </location>
</feature>
<evidence type="ECO:0000256" key="5">
    <source>
        <dbReference type="ARBA" id="ARBA00022989"/>
    </source>
</evidence>
<comment type="similarity">
    <text evidence="2">Belongs to the major facilitator superfamily. Folate-biopterin transporter (TC 2.A.71) family.</text>
</comment>
<dbReference type="EMBL" id="JAFCMP010000528">
    <property type="protein sequence ID" value="KAG5177152.1"/>
    <property type="molecule type" value="Genomic_DNA"/>
</dbReference>
<feature type="transmembrane region" description="Helical" evidence="8">
    <location>
        <begin position="119"/>
        <end position="143"/>
    </location>
</feature>
<feature type="transmembrane region" description="Helical" evidence="8">
    <location>
        <begin position="251"/>
        <end position="270"/>
    </location>
</feature>
<keyword evidence="3" id="KW-0813">Transport</keyword>